<keyword evidence="1" id="KW-0175">Coiled coil</keyword>
<dbReference type="EMBL" id="KL142369">
    <property type="protein sequence ID" value="KDR83067.1"/>
    <property type="molecule type" value="Genomic_DNA"/>
</dbReference>
<protein>
    <submittedName>
        <fullName evidence="2">Uncharacterized protein</fullName>
    </submittedName>
</protein>
<dbReference type="OrthoDB" id="3221235at2759"/>
<dbReference type="Proteomes" id="UP000027222">
    <property type="component" value="Unassembled WGS sequence"/>
</dbReference>
<proteinExistence type="predicted"/>
<evidence type="ECO:0000313" key="3">
    <source>
        <dbReference type="Proteomes" id="UP000027222"/>
    </source>
</evidence>
<keyword evidence="3" id="KW-1185">Reference proteome</keyword>
<dbReference type="HOGENOM" id="CLU_018544_3_0_1"/>
<accession>A0A067TL57</accession>
<gene>
    <name evidence="2" type="ORF">GALMADRAFT_24963</name>
</gene>
<sequence>QTGADVISRTSQMSSHLAPYLTNNDLPSESVIREIKKAMEEPLAELSMSEVEIERLEKHLQELRRTHDGIKTSLNPYYTVLSPIRRVPPDILHEIFFHCLPTQRNSTMSSTDAPILLTHICRTWRETALTSPRIWARIHIPFSETMPRPDTLLTQPDADTLRHAEVMDQRCKVVEEWLSRSGDCPLSISL</sequence>
<name>A0A067TL57_GALM3</name>
<dbReference type="AlphaFoldDB" id="A0A067TL57"/>
<organism evidence="2 3">
    <name type="scientific">Galerina marginata (strain CBS 339.88)</name>
    <dbReference type="NCBI Taxonomy" id="685588"/>
    <lineage>
        <taxon>Eukaryota</taxon>
        <taxon>Fungi</taxon>
        <taxon>Dikarya</taxon>
        <taxon>Basidiomycota</taxon>
        <taxon>Agaricomycotina</taxon>
        <taxon>Agaricomycetes</taxon>
        <taxon>Agaricomycetidae</taxon>
        <taxon>Agaricales</taxon>
        <taxon>Agaricineae</taxon>
        <taxon>Strophariaceae</taxon>
        <taxon>Galerina</taxon>
    </lineage>
</organism>
<evidence type="ECO:0000313" key="2">
    <source>
        <dbReference type="EMBL" id="KDR83067.1"/>
    </source>
</evidence>
<feature type="non-terminal residue" evidence="2">
    <location>
        <position position="1"/>
    </location>
</feature>
<evidence type="ECO:0000256" key="1">
    <source>
        <dbReference type="SAM" id="Coils"/>
    </source>
</evidence>
<feature type="coiled-coil region" evidence="1">
    <location>
        <begin position="46"/>
        <end position="73"/>
    </location>
</feature>
<feature type="non-terminal residue" evidence="2">
    <location>
        <position position="190"/>
    </location>
</feature>
<reference evidence="3" key="1">
    <citation type="journal article" date="2014" name="Proc. Natl. Acad. Sci. U.S.A.">
        <title>Extensive sampling of basidiomycete genomes demonstrates inadequacy of the white-rot/brown-rot paradigm for wood decay fungi.</title>
        <authorList>
            <person name="Riley R."/>
            <person name="Salamov A.A."/>
            <person name="Brown D.W."/>
            <person name="Nagy L.G."/>
            <person name="Floudas D."/>
            <person name="Held B.W."/>
            <person name="Levasseur A."/>
            <person name="Lombard V."/>
            <person name="Morin E."/>
            <person name="Otillar R."/>
            <person name="Lindquist E.A."/>
            <person name="Sun H."/>
            <person name="LaButti K.M."/>
            <person name="Schmutz J."/>
            <person name="Jabbour D."/>
            <person name="Luo H."/>
            <person name="Baker S.E."/>
            <person name="Pisabarro A.G."/>
            <person name="Walton J.D."/>
            <person name="Blanchette R.A."/>
            <person name="Henrissat B."/>
            <person name="Martin F."/>
            <person name="Cullen D."/>
            <person name="Hibbett D.S."/>
            <person name="Grigoriev I.V."/>
        </authorList>
    </citation>
    <scope>NUCLEOTIDE SEQUENCE [LARGE SCALE GENOMIC DNA]</scope>
    <source>
        <strain evidence="3">CBS 339.88</strain>
    </source>
</reference>